<gene>
    <name evidence="2" type="ORF">BWQ96_04591</name>
</gene>
<name>A0A2V3IVF3_9FLOR</name>
<evidence type="ECO:0000313" key="3">
    <source>
        <dbReference type="Proteomes" id="UP000247409"/>
    </source>
</evidence>
<proteinExistence type="predicted"/>
<accession>A0A2V3IVF3</accession>
<dbReference type="Proteomes" id="UP000247409">
    <property type="component" value="Unassembled WGS sequence"/>
</dbReference>
<keyword evidence="3" id="KW-1185">Reference proteome</keyword>
<feature type="region of interest" description="Disordered" evidence="1">
    <location>
        <begin position="55"/>
        <end position="81"/>
    </location>
</feature>
<protein>
    <submittedName>
        <fullName evidence="2">Uncharacterized protein</fullName>
    </submittedName>
</protein>
<organism evidence="2 3">
    <name type="scientific">Gracilariopsis chorda</name>
    <dbReference type="NCBI Taxonomy" id="448386"/>
    <lineage>
        <taxon>Eukaryota</taxon>
        <taxon>Rhodophyta</taxon>
        <taxon>Florideophyceae</taxon>
        <taxon>Rhodymeniophycidae</taxon>
        <taxon>Gracilariales</taxon>
        <taxon>Gracilariaceae</taxon>
        <taxon>Gracilariopsis</taxon>
    </lineage>
</organism>
<dbReference type="AlphaFoldDB" id="A0A2V3IVF3"/>
<evidence type="ECO:0000256" key="1">
    <source>
        <dbReference type="SAM" id="MobiDB-lite"/>
    </source>
</evidence>
<evidence type="ECO:0000313" key="2">
    <source>
        <dbReference type="EMBL" id="PXF45687.1"/>
    </source>
</evidence>
<sequence>MKAGDVIRELASRDKTCEDPQIGEVRLKRSPGKDKGKAKADIDIAQCALSDSHADETAAAQTTYGPCASENRAKQENAPLPLPRIRALMTSSSVGLRISDK</sequence>
<reference evidence="2 3" key="1">
    <citation type="journal article" date="2018" name="Mol. Biol. Evol.">
        <title>Analysis of the draft genome of the red seaweed Gracilariopsis chorda provides insights into genome size evolution in Rhodophyta.</title>
        <authorList>
            <person name="Lee J."/>
            <person name="Yang E.C."/>
            <person name="Graf L."/>
            <person name="Yang J.H."/>
            <person name="Qiu H."/>
            <person name="Zel Zion U."/>
            <person name="Chan C.X."/>
            <person name="Stephens T.G."/>
            <person name="Weber A.P.M."/>
            <person name="Boo G.H."/>
            <person name="Boo S.M."/>
            <person name="Kim K.M."/>
            <person name="Shin Y."/>
            <person name="Jung M."/>
            <person name="Lee S.J."/>
            <person name="Yim H.S."/>
            <person name="Lee J.H."/>
            <person name="Bhattacharya D."/>
            <person name="Yoon H.S."/>
        </authorList>
    </citation>
    <scope>NUCLEOTIDE SEQUENCE [LARGE SCALE GENOMIC DNA]</scope>
    <source>
        <strain evidence="2 3">SKKU-2015</strain>
        <tissue evidence="2">Whole body</tissue>
    </source>
</reference>
<dbReference type="EMBL" id="NBIV01000055">
    <property type="protein sequence ID" value="PXF45687.1"/>
    <property type="molecule type" value="Genomic_DNA"/>
</dbReference>
<comment type="caution">
    <text evidence="2">The sequence shown here is derived from an EMBL/GenBank/DDBJ whole genome shotgun (WGS) entry which is preliminary data.</text>
</comment>